<accession>A0A3N2PRD2</accession>
<dbReference type="GO" id="GO:0046872">
    <property type="term" value="F:metal ion binding"/>
    <property type="evidence" value="ECO:0007669"/>
    <property type="project" value="UniProtKB-KW"/>
</dbReference>
<keyword evidence="10" id="KW-1185">Reference proteome</keyword>
<evidence type="ECO:0000256" key="7">
    <source>
        <dbReference type="ARBA" id="ARBA00022833"/>
    </source>
</evidence>
<evidence type="ECO:0000256" key="3">
    <source>
        <dbReference type="ARBA" id="ARBA00022602"/>
    </source>
</evidence>
<gene>
    <name evidence="9" type="ORF">SODALDRAFT_280559</name>
</gene>
<dbReference type="InterPro" id="IPR008930">
    <property type="entry name" value="Terpenoid_cyclase/PrenylTrfase"/>
</dbReference>
<evidence type="ECO:0000313" key="9">
    <source>
        <dbReference type="EMBL" id="ROT37057.1"/>
    </source>
</evidence>
<name>A0A3N2PRD2_SODAK</name>
<keyword evidence="6" id="KW-0677">Repeat</keyword>
<dbReference type="SUPFAM" id="SSF48239">
    <property type="entry name" value="Terpenoid cyclases/Protein prenyltransferases"/>
    <property type="match status" value="1"/>
</dbReference>
<evidence type="ECO:0000259" key="8">
    <source>
        <dbReference type="Pfam" id="PF00432"/>
    </source>
</evidence>
<feature type="domain" description="Prenyltransferase alpha-alpha toroid" evidence="8">
    <location>
        <begin position="3"/>
        <end position="393"/>
    </location>
</feature>
<sequence length="458" mass="50433">MPLDKQRHLRYWQRCHRTLLPTQYTSHDSTRMALAFFIIAAIDLISPPTSSGEPPYLTRKDRSKIRSWVLSLQHPGGGFCGSPTHASPAEARKHTAQQTGTANLAATYFALLLLALAAEGDGRHALDGVNRRETLRWLRRLQRQDGSFGEVVLDDGSIAGGRDMRYCYLAAVIRWCLRGDAKEGAGAWVEDIDVDGLVEHIRCGQTFDGGVSESSQHEAHAGYAYCAVGALYMLGRPLEKDGEPEENGPLDRGIPHFDALVKFLVDRQFAFLESPQGHGDDSEDDQDSVNFALPSALEDLSLEENTTFVGFNGRCNKVADTCYCWWVGGTLSVNILSVQPARNFLLSKTQHLIGGFSKYPGGPPDIYHSYLGLAALATMGDATLKGFDAPLCVSAETVRKLEAARRVLVASDEARGTWAAKSRSTADAFWKGKEPVWVDKEIDADTRERLRQALHALR</sequence>
<comment type="cofactor">
    <cofactor evidence="1">
        <name>Zn(2+)</name>
        <dbReference type="ChEBI" id="CHEBI:29105"/>
    </cofactor>
</comment>
<keyword evidence="5" id="KW-0479">Metal-binding</keyword>
<dbReference type="Pfam" id="PF00432">
    <property type="entry name" value="Prenyltrans"/>
    <property type="match status" value="1"/>
</dbReference>
<dbReference type="AlphaFoldDB" id="A0A3N2PRD2"/>
<keyword evidence="3" id="KW-0637">Prenyltransferase</keyword>
<proteinExistence type="inferred from homology"/>
<dbReference type="STRING" id="1314773.A0A3N2PRD2"/>
<dbReference type="Gene3D" id="1.50.10.20">
    <property type="match status" value="1"/>
</dbReference>
<dbReference type="EMBL" id="ML119057">
    <property type="protein sequence ID" value="ROT37057.1"/>
    <property type="molecule type" value="Genomic_DNA"/>
</dbReference>
<dbReference type="RefSeq" id="XP_028464863.1">
    <property type="nucleotide sequence ID" value="XM_028608243.1"/>
</dbReference>
<evidence type="ECO:0000256" key="5">
    <source>
        <dbReference type="ARBA" id="ARBA00022723"/>
    </source>
</evidence>
<comment type="similarity">
    <text evidence="2">Belongs to the protein prenyltransferase subunit beta family.</text>
</comment>
<dbReference type="PANTHER" id="PTHR11774">
    <property type="entry name" value="GERANYLGERANYL TRANSFERASE TYPE BETA SUBUNIT"/>
    <property type="match status" value="1"/>
</dbReference>
<keyword evidence="7" id="KW-0862">Zinc</keyword>
<dbReference type="PANTHER" id="PTHR11774:SF4">
    <property type="entry name" value="GERANYLGERANYL TRANSFERASE TYPE-1 SUBUNIT BETA"/>
    <property type="match status" value="1"/>
</dbReference>
<dbReference type="Proteomes" id="UP000272025">
    <property type="component" value="Unassembled WGS sequence"/>
</dbReference>
<dbReference type="InterPro" id="IPR045089">
    <property type="entry name" value="PGGT1B-like"/>
</dbReference>
<dbReference type="InterPro" id="IPR001330">
    <property type="entry name" value="Prenyltrans"/>
</dbReference>
<dbReference type="OrthoDB" id="24893at2759"/>
<evidence type="ECO:0000256" key="2">
    <source>
        <dbReference type="ARBA" id="ARBA00010497"/>
    </source>
</evidence>
<protein>
    <submittedName>
        <fullName evidence="9">Type-1 proteins geranylgeranyltransferase subunit beta</fullName>
    </submittedName>
</protein>
<evidence type="ECO:0000256" key="1">
    <source>
        <dbReference type="ARBA" id="ARBA00001947"/>
    </source>
</evidence>
<reference evidence="9 10" key="1">
    <citation type="journal article" date="2018" name="Mol. Ecol.">
        <title>The obligate alkalophilic soda-lake fungus Sodiomyces alkalinus has shifted to a protein diet.</title>
        <authorList>
            <person name="Grum-Grzhimaylo A.A."/>
            <person name="Falkoski D.L."/>
            <person name="van den Heuvel J."/>
            <person name="Valero-Jimenez C.A."/>
            <person name="Min B."/>
            <person name="Choi I.G."/>
            <person name="Lipzen A."/>
            <person name="Daum C.G."/>
            <person name="Aanen D.K."/>
            <person name="Tsang A."/>
            <person name="Henrissat B."/>
            <person name="Bilanenko E.N."/>
            <person name="de Vries R.P."/>
            <person name="van Kan J.A.L."/>
            <person name="Grigoriev I.V."/>
            <person name="Debets A.J.M."/>
        </authorList>
    </citation>
    <scope>NUCLEOTIDE SEQUENCE [LARGE SCALE GENOMIC DNA]</scope>
    <source>
        <strain evidence="9 10">F11</strain>
    </source>
</reference>
<dbReference type="GO" id="GO:0004662">
    <property type="term" value="F:CAAX-protein geranylgeranyltransferase activity"/>
    <property type="evidence" value="ECO:0007669"/>
    <property type="project" value="TreeGrafter"/>
</dbReference>
<keyword evidence="4 9" id="KW-0808">Transferase</keyword>
<evidence type="ECO:0000256" key="4">
    <source>
        <dbReference type="ARBA" id="ARBA00022679"/>
    </source>
</evidence>
<dbReference type="GeneID" id="39576721"/>
<organism evidence="9 10">
    <name type="scientific">Sodiomyces alkalinus (strain CBS 110278 / VKM F-3762 / F11)</name>
    <name type="common">Alkaliphilic filamentous fungus</name>
    <dbReference type="NCBI Taxonomy" id="1314773"/>
    <lineage>
        <taxon>Eukaryota</taxon>
        <taxon>Fungi</taxon>
        <taxon>Dikarya</taxon>
        <taxon>Ascomycota</taxon>
        <taxon>Pezizomycotina</taxon>
        <taxon>Sordariomycetes</taxon>
        <taxon>Hypocreomycetidae</taxon>
        <taxon>Glomerellales</taxon>
        <taxon>Plectosphaerellaceae</taxon>
        <taxon>Sodiomyces</taxon>
    </lineage>
</organism>
<dbReference type="GO" id="GO:0005953">
    <property type="term" value="C:CAAX-protein geranylgeranyltransferase complex"/>
    <property type="evidence" value="ECO:0007669"/>
    <property type="project" value="TreeGrafter"/>
</dbReference>
<evidence type="ECO:0000256" key="6">
    <source>
        <dbReference type="ARBA" id="ARBA00022737"/>
    </source>
</evidence>
<evidence type="ECO:0000313" key="10">
    <source>
        <dbReference type="Proteomes" id="UP000272025"/>
    </source>
</evidence>